<name>A0AAV6L9S6_9ERIC</name>
<evidence type="ECO:0000313" key="2">
    <source>
        <dbReference type="Proteomes" id="UP000823749"/>
    </source>
</evidence>
<accession>A0AAV6L9S6</accession>
<dbReference type="EMBL" id="JACTNZ010000002">
    <property type="protein sequence ID" value="KAG5561712.1"/>
    <property type="molecule type" value="Genomic_DNA"/>
</dbReference>
<sequence>MEASLSITHPNLLLLFGGDDGRNFVMYENYSMPLEEYIDGLRQTRDFNSRAVPYIGQRLYVHPRVRNLIWSILKYVRSLHEAGNSLNGFIIDDIVMFDDDPKFIGIELQNLNCNTENQDYISILEQIDRIYLQR</sequence>
<dbReference type="Proteomes" id="UP000823749">
    <property type="component" value="Chromosome 2"/>
</dbReference>
<keyword evidence="2" id="KW-1185">Reference proteome</keyword>
<organism evidence="1 2">
    <name type="scientific">Rhododendron griersonianum</name>
    <dbReference type="NCBI Taxonomy" id="479676"/>
    <lineage>
        <taxon>Eukaryota</taxon>
        <taxon>Viridiplantae</taxon>
        <taxon>Streptophyta</taxon>
        <taxon>Embryophyta</taxon>
        <taxon>Tracheophyta</taxon>
        <taxon>Spermatophyta</taxon>
        <taxon>Magnoliopsida</taxon>
        <taxon>eudicotyledons</taxon>
        <taxon>Gunneridae</taxon>
        <taxon>Pentapetalae</taxon>
        <taxon>asterids</taxon>
        <taxon>Ericales</taxon>
        <taxon>Ericaceae</taxon>
        <taxon>Ericoideae</taxon>
        <taxon>Rhodoreae</taxon>
        <taxon>Rhododendron</taxon>
    </lineage>
</organism>
<proteinExistence type="predicted"/>
<evidence type="ECO:0000313" key="1">
    <source>
        <dbReference type="EMBL" id="KAG5561712.1"/>
    </source>
</evidence>
<reference evidence="1" key="1">
    <citation type="submission" date="2020-08" db="EMBL/GenBank/DDBJ databases">
        <title>Plant Genome Project.</title>
        <authorList>
            <person name="Zhang R.-G."/>
        </authorList>
    </citation>
    <scope>NUCLEOTIDE SEQUENCE</scope>
    <source>
        <strain evidence="1">WSP0</strain>
        <tissue evidence="1">Leaf</tissue>
    </source>
</reference>
<protein>
    <recommendedName>
        <fullName evidence="3">Protein kinase domain-containing protein</fullName>
    </recommendedName>
</protein>
<comment type="caution">
    <text evidence="1">The sequence shown here is derived from an EMBL/GenBank/DDBJ whole genome shotgun (WGS) entry which is preliminary data.</text>
</comment>
<gene>
    <name evidence="1" type="ORF">RHGRI_004679</name>
</gene>
<evidence type="ECO:0008006" key="3">
    <source>
        <dbReference type="Google" id="ProtNLM"/>
    </source>
</evidence>
<dbReference type="AlphaFoldDB" id="A0AAV6L9S6"/>